<evidence type="ECO:0000313" key="2">
    <source>
        <dbReference type="EMBL" id="QEC74106.1"/>
    </source>
</evidence>
<proteinExistence type="predicted"/>
<dbReference type="EMBL" id="CP042434">
    <property type="protein sequence ID" value="QEC74106.1"/>
    <property type="molecule type" value="Genomic_DNA"/>
</dbReference>
<organism evidence="2 3">
    <name type="scientific">Arachidicoccus ginsenosidivorans</name>
    <dbReference type="NCBI Taxonomy" id="496057"/>
    <lineage>
        <taxon>Bacteria</taxon>
        <taxon>Pseudomonadati</taxon>
        <taxon>Bacteroidota</taxon>
        <taxon>Chitinophagia</taxon>
        <taxon>Chitinophagales</taxon>
        <taxon>Chitinophagaceae</taxon>
        <taxon>Arachidicoccus</taxon>
    </lineage>
</organism>
<dbReference type="KEGG" id="agi:FSB73_23000"/>
<dbReference type="RefSeq" id="WP_146787834.1">
    <property type="nucleotide sequence ID" value="NZ_CP042434.1"/>
</dbReference>
<protein>
    <submittedName>
        <fullName evidence="2">Uncharacterized protein</fullName>
    </submittedName>
</protein>
<dbReference type="Proteomes" id="UP000321291">
    <property type="component" value="Chromosome"/>
</dbReference>
<keyword evidence="3" id="KW-1185">Reference proteome</keyword>
<sequence length="105" mass="12063">MKDYARINWQLHAASIHELEKERDELLYNNDVLARLEESKKEVIAQIEASKSEGRAMVEKRGGLKASYDQYLDESAALRSDLRELTQSEKMSGLPNLIRGWQPSN</sequence>
<accession>A0A5B8VTL1</accession>
<reference evidence="2 3" key="1">
    <citation type="journal article" date="2017" name="Int. J. Syst. Evol. Microbiol.">
        <title>Arachidicoccus ginsenosidivorans sp. nov., with ginsenoside-converting activity isolated from ginseng cultivating soil.</title>
        <authorList>
            <person name="Siddiqi M.Z."/>
            <person name="Aslam Z."/>
            <person name="Im W.T."/>
        </authorList>
    </citation>
    <scope>NUCLEOTIDE SEQUENCE [LARGE SCALE GENOMIC DNA]</scope>
    <source>
        <strain evidence="2 3">Gsoil 809</strain>
    </source>
</reference>
<name>A0A5B8VTL1_9BACT</name>
<keyword evidence="1" id="KW-0175">Coiled coil</keyword>
<feature type="coiled-coil region" evidence="1">
    <location>
        <begin position="16"/>
        <end position="88"/>
    </location>
</feature>
<gene>
    <name evidence="2" type="ORF">FSB73_23000</name>
</gene>
<dbReference type="AlphaFoldDB" id="A0A5B8VTL1"/>
<evidence type="ECO:0000313" key="3">
    <source>
        <dbReference type="Proteomes" id="UP000321291"/>
    </source>
</evidence>
<evidence type="ECO:0000256" key="1">
    <source>
        <dbReference type="SAM" id="Coils"/>
    </source>
</evidence>